<sequence>MPPSHEPKPSQSPVPPSHEPEPSQSTVPPSQPEPANTVNTQDCYFYYLPLLYTCYRIELDGLGFLLSLYNIDSSLFLSLVTSLSQDLQPSLIAASGGNLVSTGELVPFSSGVAPAAKPGKGKGGTLPDGKGNGTGAGPPSGHHEHAPNMVWAQGPDEAPMLAVEMEFDDEDSSAPEPPKELPDISEGAIYKRMWRLFRPRADGSYLVPECVVHEYQNKETRPGVVRAFERCGYDVAKFVKKVKKTVEDEEEVAINEDWEFLTEEEMPNCKSHCYRKTHRSLVARMVEAEEEGTIEDQDLVMDWSRMDMQGADSSLPAQSQNGSISLEGLDKKILQCFPDLEKVPASSIAKNVRAARTEGHDALGAKFSRAMAEGNASRDVHDMLSTFNLGLRVPRESITFIAGTGEKPIHLPWIRPSQWVAYLVGKCPALMFGTSKQIPQQLEGFWESYRESHPGHQVFSFSSSRLRRTIPLLLHGDEGRYLKRSNYLIMTVESCLGSVPQPKQSCSCKDDPVLSRYTDLDVEPNPKRTRASMQHCNSRGHPYLSKFLCCGMASSEYKEHPDLMFEAFRLIAEDLEVLCTDGVEIPGHGCYYGGFLGLKGDMAFHHKLGHLLRSYRNLGRDQDIPMCHLCLAGSENVPFESVEDTPPWHETYCVSDPWPEDDPPDIANIPFDPLCRPAMFRLDVFHLWKVGLGRDLVGSGVVVLCLLGYFDFQDDCTKNLDDRLARAHSCFRLWCLGSHCTAALRSFTRLNFNCKTLDFFPWANVKGSDCTLLSKWLLFFLRAQVKPKQTHRRLLRALQDTLQSSITFFTILHSHGLWLPRHCAQRAQHALSTTIRGFMYCAISAKTMQIRAFGLKPKFHSLHHVSKDMLEALRGGAERVISPLAYSCESNEDMVGKISRLARKVSARLVNKRVYDRLMFKTKVLLRRAGFLKRQRKPSKPQP</sequence>
<dbReference type="Proteomes" id="UP000601435">
    <property type="component" value="Unassembled WGS sequence"/>
</dbReference>
<dbReference type="AlphaFoldDB" id="A0A813BPR2"/>
<organism evidence="2 3">
    <name type="scientific">Symbiodinium necroappetens</name>
    <dbReference type="NCBI Taxonomy" id="1628268"/>
    <lineage>
        <taxon>Eukaryota</taxon>
        <taxon>Sar</taxon>
        <taxon>Alveolata</taxon>
        <taxon>Dinophyceae</taxon>
        <taxon>Suessiales</taxon>
        <taxon>Symbiodiniaceae</taxon>
        <taxon>Symbiodinium</taxon>
    </lineage>
</organism>
<evidence type="ECO:0000313" key="3">
    <source>
        <dbReference type="Proteomes" id="UP000601435"/>
    </source>
</evidence>
<feature type="region of interest" description="Disordered" evidence="1">
    <location>
        <begin position="1"/>
        <end position="35"/>
    </location>
</feature>
<comment type="caution">
    <text evidence="2">The sequence shown here is derived from an EMBL/GenBank/DDBJ whole genome shotgun (WGS) entry which is preliminary data.</text>
</comment>
<proteinExistence type="predicted"/>
<evidence type="ECO:0000313" key="2">
    <source>
        <dbReference type="EMBL" id="CAE7919615.1"/>
    </source>
</evidence>
<evidence type="ECO:0000256" key="1">
    <source>
        <dbReference type="SAM" id="MobiDB-lite"/>
    </source>
</evidence>
<dbReference type="EMBL" id="CAJNJA010077208">
    <property type="protein sequence ID" value="CAE7919615.1"/>
    <property type="molecule type" value="Genomic_DNA"/>
</dbReference>
<accession>A0A813BPR2</accession>
<keyword evidence="3" id="KW-1185">Reference proteome</keyword>
<name>A0A813BPR2_9DINO</name>
<feature type="compositionally biased region" description="Gly residues" evidence="1">
    <location>
        <begin position="121"/>
        <end position="138"/>
    </location>
</feature>
<reference evidence="2" key="1">
    <citation type="submission" date="2021-02" db="EMBL/GenBank/DDBJ databases">
        <authorList>
            <person name="Dougan E. K."/>
            <person name="Rhodes N."/>
            <person name="Thang M."/>
            <person name="Chan C."/>
        </authorList>
    </citation>
    <scope>NUCLEOTIDE SEQUENCE</scope>
</reference>
<gene>
    <name evidence="2" type="ORF">SNEC2469_LOCUS31641</name>
</gene>
<protein>
    <submittedName>
        <fullName evidence="2">Uncharacterized protein</fullName>
    </submittedName>
</protein>
<dbReference type="OrthoDB" id="416416at2759"/>
<feature type="region of interest" description="Disordered" evidence="1">
    <location>
        <begin position="113"/>
        <end position="150"/>
    </location>
</feature>